<dbReference type="AlphaFoldDB" id="A0A5B7X2K4"/>
<dbReference type="KEGG" id="afla:FHG64_10180"/>
<dbReference type="Proteomes" id="UP000309016">
    <property type="component" value="Chromosome"/>
</dbReference>
<dbReference type="Pfam" id="PF06877">
    <property type="entry name" value="RraB"/>
    <property type="match status" value="1"/>
</dbReference>
<evidence type="ECO:0000313" key="3">
    <source>
        <dbReference type="Proteomes" id="UP000309016"/>
    </source>
</evidence>
<dbReference type="EMBL" id="CP040812">
    <property type="protein sequence ID" value="QCY69736.1"/>
    <property type="molecule type" value="Genomic_DNA"/>
</dbReference>
<evidence type="ECO:0000313" key="2">
    <source>
        <dbReference type="EMBL" id="QCY69736.1"/>
    </source>
</evidence>
<dbReference type="InterPro" id="IPR009671">
    <property type="entry name" value="RraB_dom"/>
</dbReference>
<accession>A0A5B7X2K4</accession>
<sequence length="107" mass="12701">MKYLNRIVISLFKSLGGNMMEKHPITHWFYFQEKKDLLKFEVHMNQIGFSTMGKDLERKSANDKFLLIVGRVEKLNEDSINFDTEDFIEIAAEYRGEYDGWETQIDN</sequence>
<gene>
    <name evidence="2" type="ORF">FHG64_10180</name>
</gene>
<proteinExistence type="predicted"/>
<dbReference type="OrthoDB" id="7839302at2"/>
<reference evidence="2 3" key="1">
    <citation type="submission" date="2019-06" db="EMBL/GenBank/DDBJ databases">
        <title>Complete genome sequence of Antarcticibacterium flavum KCTC 52984T from an Antarctic marine sediment.</title>
        <authorList>
            <person name="Lee Y.M."/>
            <person name="Shin S.C."/>
        </authorList>
    </citation>
    <scope>NUCLEOTIDE SEQUENCE [LARGE SCALE GENOMIC DNA]</scope>
    <source>
        <strain evidence="2 3">KCTC 52984</strain>
    </source>
</reference>
<keyword evidence="3" id="KW-1185">Reference proteome</keyword>
<name>A0A5B7X2K4_9FLAO</name>
<dbReference type="InterPro" id="IPR036701">
    <property type="entry name" value="RraB-like_sf"/>
</dbReference>
<dbReference type="Gene3D" id="3.30.70.970">
    <property type="entry name" value="RraB-like"/>
    <property type="match status" value="1"/>
</dbReference>
<evidence type="ECO:0000259" key="1">
    <source>
        <dbReference type="Pfam" id="PF06877"/>
    </source>
</evidence>
<protein>
    <submittedName>
        <fullName evidence="2">Ribonuclease E inhibitor RraB</fullName>
    </submittedName>
</protein>
<organism evidence="2 3">
    <name type="scientific">Antarcticibacterium flavum</name>
    <dbReference type="NCBI Taxonomy" id="2058175"/>
    <lineage>
        <taxon>Bacteria</taxon>
        <taxon>Pseudomonadati</taxon>
        <taxon>Bacteroidota</taxon>
        <taxon>Flavobacteriia</taxon>
        <taxon>Flavobacteriales</taxon>
        <taxon>Flavobacteriaceae</taxon>
        <taxon>Antarcticibacterium</taxon>
    </lineage>
</organism>
<dbReference type="SUPFAM" id="SSF89946">
    <property type="entry name" value="Hypothetical protein VC0424"/>
    <property type="match status" value="1"/>
</dbReference>
<feature type="domain" description="Regulator of ribonuclease activity B" evidence="1">
    <location>
        <begin position="5"/>
        <end position="103"/>
    </location>
</feature>
<dbReference type="RefSeq" id="WP_139066301.1">
    <property type="nucleotide sequence ID" value="NZ_CP040812.1"/>
</dbReference>